<evidence type="ECO:0008006" key="3">
    <source>
        <dbReference type="Google" id="ProtNLM"/>
    </source>
</evidence>
<organism evidence="1 2">
    <name type="scientific">Paracidobacterium acidisoli</name>
    <dbReference type="NCBI Taxonomy" id="2303751"/>
    <lineage>
        <taxon>Bacteria</taxon>
        <taxon>Pseudomonadati</taxon>
        <taxon>Acidobacteriota</taxon>
        <taxon>Terriglobia</taxon>
        <taxon>Terriglobales</taxon>
        <taxon>Acidobacteriaceae</taxon>
        <taxon>Paracidobacterium</taxon>
    </lineage>
</organism>
<name>A0A372ISP5_9BACT</name>
<gene>
    <name evidence="1" type="ORF">D0Y96_06350</name>
</gene>
<dbReference type="AlphaFoldDB" id="A0A372ISP5"/>
<protein>
    <recommendedName>
        <fullName evidence="3">PD(D/E)XK endonuclease domain-containing protein</fullName>
    </recommendedName>
</protein>
<evidence type="ECO:0000313" key="2">
    <source>
        <dbReference type="Proteomes" id="UP000264702"/>
    </source>
</evidence>
<keyword evidence="2" id="KW-1185">Reference proteome</keyword>
<evidence type="ECO:0000313" key="1">
    <source>
        <dbReference type="EMBL" id="RFU17980.1"/>
    </source>
</evidence>
<dbReference type="GO" id="GO:0016226">
    <property type="term" value="P:iron-sulfur cluster assembly"/>
    <property type="evidence" value="ECO:0007669"/>
    <property type="project" value="InterPro"/>
</dbReference>
<proteinExistence type="predicted"/>
<sequence length="137" mass="15740">MNARQKELFNFQKIAATLADYGFNCIKLADDWQGADFLAYHVNGTSTLKVQLKSRLTIDRRYSGKDIWMAFPHGGHWYLVKHDCLIEKVLANTDWLSSSSWKDKDKGKYHSISINPELLESLTEYKLGPIYGLVLQV</sequence>
<accession>A0A372ISP5</accession>
<dbReference type="InterPro" id="IPR002908">
    <property type="entry name" value="Frataxin/CyaY"/>
</dbReference>
<comment type="caution">
    <text evidence="1">The sequence shown here is derived from an EMBL/GenBank/DDBJ whole genome shotgun (WGS) entry which is preliminary data.</text>
</comment>
<dbReference type="GO" id="GO:0008199">
    <property type="term" value="F:ferric iron binding"/>
    <property type="evidence" value="ECO:0007669"/>
    <property type="project" value="InterPro"/>
</dbReference>
<dbReference type="EMBL" id="QVQT01000002">
    <property type="protein sequence ID" value="RFU17980.1"/>
    <property type="molecule type" value="Genomic_DNA"/>
</dbReference>
<dbReference type="Proteomes" id="UP000264702">
    <property type="component" value="Unassembled WGS sequence"/>
</dbReference>
<dbReference type="OrthoDB" id="1494879at2"/>
<dbReference type="PROSITE" id="PS50810">
    <property type="entry name" value="FRATAXIN_2"/>
    <property type="match status" value="1"/>
</dbReference>
<reference evidence="1 2" key="1">
    <citation type="submission" date="2018-08" db="EMBL/GenBank/DDBJ databases">
        <title>Acidipila sp. 4G-K13, an acidobacterium isolated from forest soil.</title>
        <authorList>
            <person name="Gao Z.-H."/>
            <person name="Qiu L.-H."/>
        </authorList>
    </citation>
    <scope>NUCLEOTIDE SEQUENCE [LARGE SCALE GENOMIC DNA]</scope>
    <source>
        <strain evidence="1 2">4G-K13</strain>
    </source>
</reference>